<evidence type="ECO:0000256" key="2">
    <source>
        <dbReference type="ARBA" id="ARBA00022741"/>
    </source>
</evidence>
<keyword evidence="7" id="KW-1185">Reference proteome</keyword>
<evidence type="ECO:0000256" key="4">
    <source>
        <dbReference type="PROSITE-ProRule" id="PRU00409"/>
    </source>
</evidence>
<evidence type="ECO:0000256" key="3">
    <source>
        <dbReference type="ARBA" id="ARBA00022840"/>
    </source>
</evidence>
<protein>
    <submittedName>
        <fullName evidence="6">ATP-grasp domain-containing protein</fullName>
    </submittedName>
</protein>
<dbReference type="Gene3D" id="3.30.470.20">
    <property type="entry name" value="ATP-grasp fold, B domain"/>
    <property type="match status" value="1"/>
</dbReference>
<dbReference type="Gene3D" id="3.40.50.20">
    <property type="match status" value="1"/>
</dbReference>
<organism evidence="6 7">
    <name type="scientific">Jatrophihabitans cynanchi</name>
    <dbReference type="NCBI Taxonomy" id="2944128"/>
    <lineage>
        <taxon>Bacteria</taxon>
        <taxon>Bacillati</taxon>
        <taxon>Actinomycetota</taxon>
        <taxon>Actinomycetes</taxon>
        <taxon>Jatrophihabitantales</taxon>
        <taxon>Jatrophihabitantaceae</taxon>
        <taxon>Jatrophihabitans</taxon>
    </lineage>
</organism>
<accession>A0ABY7JYJ3</accession>
<dbReference type="Pfam" id="PF15632">
    <property type="entry name" value="ATPgrasp_Ter"/>
    <property type="match status" value="1"/>
</dbReference>
<dbReference type="EMBL" id="CP097463">
    <property type="protein sequence ID" value="WAX57627.1"/>
    <property type="molecule type" value="Genomic_DNA"/>
</dbReference>
<dbReference type="InterPro" id="IPR052032">
    <property type="entry name" value="ATP-dep_AA_Ligase"/>
</dbReference>
<keyword evidence="1" id="KW-0436">Ligase</keyword>
<dbReference type="PROSITE" id="PS50975">
    <property type="entry name" value="ATP_GRASP"/>
    <property type="match status" value="1"/>
</dbReference>
<feature type="domain" description="ATP-grasp" evidence="5">
    <location>
        <begin position="117"/>
        <end position="319"/>
    </location>
</feature>
<evidence type="ECO:0000259" key="5">
    <source>
        <dbReference type="PROSITE" id="PS50975"/>
    </source>
</evidence>
<gene>
    <name evidence="6" type="ORF">M6B22_02395</name>
</gene>
<reference evidence="6" key="1">
    <citation type="submission" date="2022-05" db="EMBL/GenBank/DDBJ databases">
        <title>Jatrophihabitans sp. SB3-54 whole genome sequence.</title>
        <authorList>
            <person name="Suh M.K."/>
            <person name="Eom M.K."/>
            <person name="Kim J.S."/>
            <person name="Kim H.S."/>
            <person name="Do H.E."/>
            <person name="Shin Y.K."/>
            <person name="Lee J.-S."/>
        </authorList>
    </citation>
    <scope>NUCLEOTIDE SEQUENCE</scope>
    <source>
        <strain evidence="6">SB3-54</strain>
    </source>
</reference>
<dbReference type="InterPro" id="IPR011226">
    <property type="entry name" value="ATP-grasp_fam"/>
</dbReference>
<keyword evidence="2 4" id="KW-0547">Nucleotide-binding</keyword>
<dbReference type="RefSeq" id="WP_269444173.1">
    <property type="nucleotide sequence ID" value="NZ_CP097463.1"/>
</dbReference>
<dbReference type="PANTHER" id="PTHR43585:SF2">
    <property type="entry name" value="ATP-GRASP ENZYME FSQD"/>
    <property type="match status" value="1"/>
</dbReference>
<dbReference type="Proteomes" id="UP001164693">
    <property type="component" value="Chromosome"/>
</dbReference>
<proteinExistence type="predicted"/>
<name>A0ABY7JYJ3_9ACTN</name>
<dbReference type="SUPFAM" id="SSF56059">
    <property type="entry name" value="Glutathione synthetase ATP-binding domain-like"/>
    <property type="match status" value="1"/>
</dbReference>
<evidence type="ECO:0000256" key="1">
    <source>
        <dbReference type="ARBA" id="ARBA00022598"/>
    </source>
</evidence>
<evidence type="ECO:0000313" key="6">
    <source>
        <dbReference type="EMBL" id="WAX57627.1"/>
    </source>
</evidence>
<evidence type="ECO:0000313" key="7">
    <source>
        <dbReference type="Proteomes" id="UP001164693"/>
    </source>
</evidence>
<sequence>MLRIWFNRTYATNSHVIAMLRANPGGRAVHVIGTHPDPDSPVLAACDQWAIEPELAAGEYVGWALQFAREHGVDLLIPRLHMAELAEARAEFAAAGTRLLCADAPAVRLFADKVAAYRAAAGDGLPVPPYRVVRDSAGLRAAHAEFAKIADWVCMKPTSGVGGNGYRRLTTAPPSLADFAGEVSSRVQLEDVCRALDTAEADANPCHELMVMPYLDGPEISVDVAATAEGEPLAAIGRGRSRRRRLIVDDVPAREIAQQLTRTHRVSYLSNTQVRYWQGPDDPAPRAYLLELNTRISGGLFQTALAGVNLPWAAVRLALGEDVEPLRPRFGAGFTTVAALVALP</sequence>
<dbReference type="PANTHER" id="PTHR43585">
    <property type="entry name" value="FUMIPYRROLE BIOSYNTHESIS PROTEIN C"/>
    <property type="match status" value="1"/>
</dbReference>
<keyword evidence="3 4" id="KW-0067">ATP-binding</keyword>
<dbReference type="InterPro" id="IPR011761">
    <property type="entry name" value="ATP-grasp"/>
</dbReference>
<dbReference type="PIRSF" id="PIRSF029120">
    <property type="entry name" value="UCP029120"/>
    <property type="match status" value="1"/>
</dbReference>